<dbReference type="InterPro" id="IPR009057">
    <property type="entry name" value="Homeodomain-like_sf"/>
</dbReference>
<dbReference type="InterPro" id="IPR018062">
    <property type="entry name" value="HTH_AraC-typ_CS"/>
</dbReference>
<evidence type="ECO:0000313" key="5">
    <source>
        <dbReference type="EMBL" id="VVE37053.1"/>
    </source>
</evidence>
<keyword evidence="1" id="KW-0805">Transcription regulation</keyword>
<evidence type="ECO:0000313" key="6">
    <source>
        <dbReference type="Proteomes" id="UP000343317"/>
    </source>
</evidence>
<dbReference type="PRINTS" id="PR00032">
    <property type="entry name" value="HTHARAC"/>
</dbReference>
<dbReference type="Gene3D" id="1.10.10.60">
    <property type="entry name" value="Homeodomain-like"/>
    <property type="match status" value="1"/>
</dbReference>
<reference evidence="5 6" key="1">
    <citation type="submission" date="2019-08" db="EMBL/GenBank/DDBJ databases">
        <authorList>
            <person name="Peeters C."/>
        </authorList>
    </citation>
    <scope>NUCLEOTIDE SEQUENCE [LARGE SCALE GENOMIC DNA]</scope>
    <source>
        <strain evidence="5 6">LMG 31112</strain>
    </source>
</reference>
<dbReference type="SUPFAM" id="SSF46689">
    <property type="entry name" value="Homeodomain-like"/>
    <property type="match status" value="1"/>
</dbReference>
<gene>
    <name evidence="5" type="primary">invF</name>
    <name evidence="5" type="ORF">PHO31112_03942</name>
</gene>
<protein>
    <submittedName>
        <fullName evidence="5">Invasion protein InvF</fullName>
    </submittedName>
</protein>
<dbReference type="PROSITE" id="PS00041">
    <property type="entry name" value="HTH_ARAC_FAMILY_1"/>
    <property type="match status" value="1"/>
</dbReference>
<dbReference type="EMBL" id="CABPSM010000013">
    <property type="protein sequence ID" value="VVE37053.1"/>
    <property type="molecule type" value="Genomic_DNA"/>
</dbReference>
<dbReference type="Proteomes" id="UP000343317">
    <property type="component" value="Unassembled WGS sequence"/>
</dbReference>
<keyword evidence="3" id="KW-0804">Transcription</keyword>
<name>A0A5E4XLA0_9BURK</name>
<accession>A0A5E4XLA0</accession>
<dbReference type="PROSITE" id="PS01124">
    <property type="entry name" value="HTH_ARAC_FAMILY_2"/>
    <property type="match status" value="1"/>
</dbReference>
<feature type="domain" description="HTH araC/xylS-type" evidence="4">
    <location>
        <begin position="149"/>
        <end position="247"/>
    </location>
</feature>
<dbReference type="PANTHER" id="PTHR46796">
    <property type="entry name" value="HTH-TYPE TRANSCRIPTIONAL ACTIVATOR RHAS-RELATED"/>
    <property type="match status" value="1"/>
</dbReference>
<sequence length="249" mass="27861">MINRFRKFDWSVVSASVCRVHSGPGIWLIRPVARRLTLDVDFAARSRRLAIGEGQSVLIASTAGAKIVSRDGAWRFQNISLFEVAKLLAFLECCLGDEMPLPQAKCDRLIVVPTGLNARKFEAWLIGHVPDADTDAQGLFEFARAQECYWLVRFLLQEGAAAKSVAALGKRYGVSESQFRRLCCQALGRSLKRELRLWRAVRAVLNVVEGRESMVDVAMRNGFSSSSHFSREIKELFGISPVQFRRGGK</sequence>
<dbReference type="InterPro" id="IPR018060">
    <property type="entry name" value="HTH_AraC"/>
</dbReference>
<evidence type="ECO:0000259" key="4">
    <source>
        <dbReference type="PROSITE" id="PS01124"/>
    </source>
</evidence>
<dbReference type="AlphaFoldDB" id="A0A5E4XLA0"/>
<dbReference type="Pfam" id="PF12833">
    <property type="entry name" value="HTH_18"/>
    <property type="match status" value="1"/>
</dbReference>
<dbReference type="GO" id="GO:0003700">
    <property type="term" value="F:DNA-binding transcription factor activity"/>
    <property type="evidence" value="ECO:0007669"/>
    <property type="project" value="InterPro"/>
</dbReference>
<dbReference type="PANTHER" id="PTHR46796:SF13">
    <property type="entry name" value="HTH-TYPE TRANSCRIPTIONAL ACTIVATOR RHAS"/>
    <property type="match status" value="1"/>
</dbReference>
<proteinExistence type="predicted"/>
<evidence type="ECO:0000256" key="3">
    <source>
        <dbReference type="ARBA" id="ARBA00023163"/>
    </source>
</evidence>
<evidence type="ECO:0000256" key="1">
    <source>
        <dbReference type="ARBA" id="ARBA00023015"/>
    </source>
</evidence>
<organism evidence="5 6">
    <name type="scientific">Pandoraea horticolens</name>
    <dbReference type="NCBI Taxonomy" id="2508298"/>
    <lineage>
        <taxon>Bacteria</taxon>
        <taxon>Pseudomonadati</taxon>
        <taxon>Pseudomonadota</taxon>
        <taxon>Betaproteobacteria</taxon>
        <taxon>Burkholderiales</taxon>
        <taxon>Burkholderiaceae</taxon>
        <taxon>Pandoraea</taxon>
    </lineage>
</organism>
<dbReference type="SMART" id="SM00342">
    <property type="entry name" value="HTH_ARAC"/>
    <property type="match status" value="1"/>
</dbReference>
<evidence type="ECO:0000256" key="2">
    <source>
        <dbReference type="ARBA" id="ARBA00023125"/>
    </source>
</evidence>
<dbReference type="GO" id="GO:0043565">
    <property type="term" value="F:sequence-specific DNA binding"/>
    <property type="evidence" value="ECO:0007669"/>
    <property type="project" value="InterPro"/>
</dbReference>
<dbReference type="InterPro" id="IPR050204">
    <property type="entry name" value="AraC_XylS_family_regulators"/>
</dbReference>
<keyword evidence="2" id="KW-0238">DNA-binding</keyword>
<keyword evidence="6" id="KW-1185">Reference proteome</keyword>
<dbReference type="InterPro" id="IPR020449">
    <property type="entry name" value="Tscrpt_reg_AraC-type_HTH"/>
</dbReference>